<dbReference type="GO" id="GO:0015562">
    <property type="term" value="F:efflux transmembrane transporter activity"/>
    <property type="evidence" value="ECO:0007669"/>
    <property type="project" value="InterPro"/>
</dbReference>
<name>A0A1H8H8P6_9PROT</name>
<dbReference type="RefSeq" id="WP_090633855.1">
    <property type="nucleotide sequence ID" value="NZ_FOCP01000022.1"/>
</dbReference>
<evidence type="ECO:0000256" key="1">
    <source>
        <dbReference type="ARBA" id="ARBA00007613"/>
    </source>
</evidence>
<dbReference type="Pfam" id="PF02321">
    <property type="entry name" value="OEP"/>
    <property type="match status" value="1"/>
</dbReference>
<evidence type="ECO:0000313" key="2">
    <source>
        <dbReference type="EMBL" id="SEN52394.1"/>
    </source>
</evidence>
<protein>
    <submittedName>
        <fullName evidence="2">Outer membrane protein TolC</fullName>
    </submittedName>
</protein>
<reference evidence="2 3" key="1">
    <citation type="submission" date="2016-10" db="EMBL/GenBank/DDBJ databases">
        <authorList>
            <person name="de Groot N.N."/>
        </authorList>
    </citation>
    <scope>NUCLEOTIDE SEQUENCE [LARGE SCALE GENOMIC DNA]</scope>
    <source>
        <strain evidence="2 3">Nm22</strain>
    </source>
</reference>
<dbReference type="PANTHER" id="PTHR30203">
    <property type="entry name" value="OUTER MEMBRANE CATION EFFLUX PROTEIN"/>
    <property type="match status" value="1"/>
</dbReference>
<sequence>MHSILLRYTVFSVFLTLIAVPVWSDPPQQTYTGFKTDQYLTAEQLASWVLEVNPGLAAIQAAAEAAAYRIDPASALDDPVLSYGIAPLTHDASRGVNQRFDVSQKIPWPGTLAARKEVARNDALAVSSEADMLQLLVIAQTKAAYAEWYFIHEALNIHHATQALLDELTVTTQVRYATGLATKQDALQAEVELNNLKKQELILLRQQVAIQARINALLNQPPDTSLPEAEQIVVSRQQPPTFQELQALALTHHPELSQLNARISAGESRITLAEKAFLPDFQVGMGYNSLWDDADKRPILGVSINIPLDRGKRRSILNQARAETRRAEWLLIERRAELLADLAQARAEVIEAQSSVVLYQDKLIPLAEEYLDSAIADYQSGAGGFLNVITAEQRKLSTDLAHARSRADYVRRLAELERWTGASINLSLPISVGVKQ</sequence>
<dbReference type="SUPFAM" id="SSF56954">
    <property type="entry name" value="Outer membrane efflux proteins (OEP)"/>
    <property type="match status" value="1"/>
</dbReference>
<comment type="similarity">
    <text evidence="1">Belongs to the outer membrane factor (OMF) (TC 1.B.17) family.</text>
</comment>
<dbReference type="EMBL" id="FOCP01000022">
    <property type="protein sequence ID" value="SEN52394.1"/>
    <property type="molecule type" value="Genomic_DNA"/>
</dbReference>
<dbReference type="AlphaFoldDB" id="A0A1H8H8P6"/>
<dbReference type="OrthoDB" id="9791261at2"/>
<gene>
    <name evidence="2" type="ORF">SAMN05216325_12223</name>
</gene>
<evidence type="ECO:0000313" key="3">
    <source>
        <dbReference type="Proteomes" id="UP000199459"/>
    </source>
</evidence>
<dbReference type="Gene3D" id="1.20.1600.10">
    <property type="entry name" value="Outer membrane efflux proteins (OEP)"/>
    <property type="match status" value="1"/>
</dbReference>
<dbReference type="Proteomes" id="UP000199459">
    <property type="component" value="Unassembled WGS sequence"/>
</dbReference>
<dbReference type="InterPro" id="IPR003423">
    <property type="entry name" value="OMP_efflux"/>
</dbReference>
<proteinExistence type="inferred from homology"/>
<dbReference type="PANTHER" id="PTHR30203:SF24">
    <property type="entry name" value="BLR4935 PROTEIN"/>
    <property type="match status" value="1"/>
</dbReference>
<organism evidence="2 3">
    <name type="scientific">Nitrosomonas marina</name>
    <dbReference type="NCBI Taxonomy" id="917"/>
    <lineage>
        <taxon>Bacteria</taxon>
        <taxon>Pseudomonadati</taxon>
        <taxon>Pseudomonadota</taxon>
        <taxon>Betaproteobacteria</taxon>
        <taxon>Nitrosomonadales</taxon>
        <taxon>Nitrosomonadaceae</taxon>
        <taxon>Nitrosomonas</taxon>
    </lineage>
</organism>
<accession>A0A1H8H8P6</accession>
<dbReference type="InterPro" id="IPR010131">
    <property type="entry name" value="MdtP/NodT-like"/>
</dbReference>